<feature type="region of interest" description="Disordered" evidence="1">
    <location>
        <begin position="1"/>
        <end position="35"/>
    </location>
</feature>
<feature type="compositionally biased region" description="Low complexity" evidence="1">
    <location>
        <begin position="250"/>
        <end position="264"/>
    </location>
</feature>
<feature type="region of interest" description="Disordered" evidence="1">
    <location>
        <begin position="109"/>
        <end position="158"/>
    </location>
</feature>
<feature type="region of interest" description="Disordered" evidence="1">
    <location>
        <begin position="199"/>
        <end position="374"/>
    </location>
</feature>
<sequence length="455" mass="50597">MESFHRQDTLLTPGCSEGAPNHRGMSTAATHPKGEVAGTTPYMRVVSFETVGSATPQQCRCSSIRTERSIRTSLSYMSQCTCGSFKRRIDCNTSEASQSTWDWETLHQQREEAMHSTKRSGEKDVQNKKRTDNAARKTPQQSARRGNASNRPRSANNQYMTALEKRVTARIKQAKAIQNQIHRLKTRCDTNITIREPPTKAIVSARYPTNAIHDKKGSATKYTTTSKNTHRDDTANNNEIQIRDTEPGNNEKNSSKNQTKNNKQQNHENEDKNCNNTQKQREIERKQVKNNTKNTTFDGQPKDNNTRKRTKVNKTTDVTQQQQLQSVSEPEATSTLHGDIADAQEDATASARSDVTQQQQQLQSVSEPEATSTLHGDIADAQEDTTASARSDVTQQQQQLQSVSEPEATSTLHGDIADAQEDATASARSDVTQQQQQLQSVSEPEATSTLHGDIA</sequence>
<feature type="compositionally biased region" description="Polar residues" evidence="1">
    <location>
        <begin position="402"/>
        <end position="412"/>
    </location>
</feature>
<feature type="compositionally biased region" description="Polar residues" evidence="1">
    <location>
        <begin position="364"/>
        <end position="374"/>
    </location>
</feature>
<feature type="compositionally biased region" description="Polar residues" evidence="1">
    <location>
        <begin position="440"/>
        <end position="455"/>
    </location>
</feature>
<gene>
    <name evidence="2" type="ORF">TvY486_0041340</name>
</gene>
<reference evidence="2 3" key="1">
    <citation type="journal article" date="2012" name="Proc. Natl. Acad. Sci. U.S.A.">
        <title>Antigenic diversity is generated by distinct evolutionary mechanisms in African trypanosome species.</title>
        <authorList>
            <person name="Jackson A.P."/>
            <person name="Berry A."/>
            <person name="Aslett M."/>
            <person name="Allison H.C."/>
            <person name="Burton P."/>
            <person name="Vavrova-Anderson J."/>
            <person name="Brown R."/>
            <person name="Browne H."/>
            <person name="Corton N."/>
            <person name="Hauser H."/>
            <person name="Gamble J."/>
            <person name="Gilderthorp R."/>
            <person name="Marcello L."/>
            <person name="McQuillan J."/>
            <person name="Otto T.D."/>
            <person name="Quail M.A."/>
            <person name="Sanders M.J."/>
            <person name="van Tonder A."/>
            <person name="Ginger M.L."/>
            <person name="Field M.C."/>
            <person name="Barry J.D."/>
            <person name="Hertz-Fowler C."/>
            <person name="Berriman M."/>
        </authorList>
    </citation>
    <scope>NUCLEOTIDE SEQUENCE</scope>
    <source>
        <strain evidence="2 3">Y486</strain>
    </source>
</reference>
<feature type="compositionally biased region" description="Polar residues" evidence="1">
    <location>
        <begin position="320"/>
        <end position="336"/>
    </location>
</feature>
<accession>F9WUH7</accession>
<dbReference type="Proteomes" id="UP000009027">
    <property type="component" value="Unassembled WGS sequence"/>
</dbReference>
<name>F9WUH7_TRYVY</name>
<feature type="compositionally biased region" description="Polar residues" evidence="1">
    <location>
        <begin position="289"/>
        <end position="298"/>
    </location>
</feature>
<feature type="region of interest" description="Disordered" evidence="1">
    <location>
        <begin position="401"/>
        <end position="455"/>
    </location>
</feature>
<feature type="compositionally biased region" description="Basic and acidic residues" evidence="1">
    <location>
        <begin position="265"/>
        <end position="287"/>
    </location>
</feature>
<evidence type="ECO:0000256" key="1">
    <source>
        <dbReference type="SAM" id="MobiDB-lite"/>
    </source>
</evidence>
<proteinExistence type="predicted"/>
<feature type="non-terminal residue" evidence="2">
    <location>
        <position position="455"/>
    </location>
</feature>
<protein>
    <submittedName>
        <fullName evidence="2">Uncharacterized protein</fullName>
    </submittedName>
</protein>
<organism evidence="2 3">
    <name type="scientific">Trypanosoma vivax (strain Y486)</name>
    <dbReference type="NCBI Taxonomy" id="1055687"/>
    <lineage>
        <taxon>Eukaryota</taxon>
        <taxon>Discoba</taxon>
        <taxon>Euglenozoa</taxon>
        <taxon>Kinetoplastea</taxon>
        <taxon>Metakinetoplastina</taxon>
        <taxon>Trypanosomatida</taxon>
        <taxon>Trypanosomatidae</taxon>
        <taxon>Trypanosoma</taxon>
        <taxon>Duttonella</taxon>
    </lineage>
</organism>
<dbReference type="AlphaFoldDB" id="F9WUH7"/>
<dbReference type="EMBL" id="CAEX01007269">
    <property type="protein sequence ID" value="CCD21226.1"/>
    <property type="molecule type" value="Genomic_DNA"/>
</dbReference>
<feature type="compositionally biased region" description="Polar residues" evidence="1">
    <location>
        <begin position="138"/>
        <end position="158"/>
    </location>
</feature>
<evidence type="ECO:0000313" key="3">
    <source>
        <dbReference type="Proteomes" id="UP000009027"/>
    </source>
</evidence>
<dbReference type="VEuPathDB" id="TriTrypDB:TvY486_0041340"/>
<evidence type="ECO:0000313" key="2">
    <source>
        <dbReference type="EMBL" id="CCD21226.1"/>
    </source>
</evidence>
<keyword evidence="3" id="KW-1185">Reference proteome</keyword>
<feature type="compositionally biased region" description="Basic and acidic residues" evidence="1">
    <location>
        <begin position="109"/>
        <end position="135"/>
    </location>
</feature>